<evidence type="ECO:0000256" key="4">
    <source>
        <dbReference type="ARBA" id="ARBA00022598"/>
    </source>
</evidence>
<keyword evidence="4 10" id="KW-0436">Ligase</keyword>
<evidence type="ECO:0000313" key="12">
    <source>
        <dbReference type="EMBL" id="MFD1609896.1"/>
    </source>
</evidence>
<dbReference type="Pfam" id="PF05746">
    <property type="entry name" value="DALR_1"/>
    <property type="match status" value="1"/>
</dbReference>
<comment type="catalytic activity">
    <reaction evidence="9 10">
        <text>tRNA(Gly) + glycine + ATP = glycyl-tRNA(Gly) + AMP + diphosphate</text>
        <dbReference type="Rhea" id="RHEA:16013"/>
        <dbReference type="Rhea" id="RHEA-COMP:9664"/>
        <dbReference type="Rhea" id="RHEA-COMP:9683"/>
        <dbReference type="ChEBI" id="CHEBI:30616"/>
        <dbReference type="ChEBI" id="CHEBI:33019"/>
        <dbReference type="ChEBI" id="CHEBI:57305"/>
        <dbReference type="ChEBI" id="CHEBI:78442"/>
        <dbReference type="ChEBI" id="CHEBI:78522"/>
        <dbReference type="ChEBI" id="CHEBI:456215"/>
        <dbReference type="EC" id="6.1.1.14"/>
    </reaction>
</comment>
<comment type="similarity">
    <text evidence="2 10">Belongs to the class-II aminoacyl-tRNA synthetase family.</text>
</comment>
<name>A0ABW4HWE5_9BACI</name>
<gene>
    <name evidence="10 12" type="primary">glyS</name>
    <name evidence="12" type="ORF">ACFSBH_19945</name>
</gene>
<dbReference type="InterPro" id="IPR008909">
    <property type="entry name" value="DALR_anticod-bd"/>
</dbReference>
<dbReference type="PROSITE" id="PS50861">
    <property type="entry name" value="AA_TRNA_LIGASE_II_GLYAB"/>
    <property type="match status" value="1"/>
</dbReference>
<comment type="subunit">
    <text evidence="10">Tetramer of two alpha and two beta subunits.</text>
</comment>
<keyword evidence="5 10" id="KW-0547">Nucleotide-binding</keyword>
<sequence length="692" mass="78829">MANNVLFEIGVEELPARFVDDAEMQLKDKTIAWLNEARISYNSITSYSTPRRISIVIRDIAEVQSTIEEEARGPAVSIAKDEQGQWTKAAIGFAKGQGKTVEDLVEKEVKGKSYVFVTKRIEGKPTKEILPGFKEIITSLTFSSNMRWGEQSLRFARPIRWLVALYGEEVIPFEIAGVRTSNVTYGHRFLGKPTTINDAEEYERILEENYVIADAGKRKTEILNGIKALEEENNYKIIVDNDLLAEVTNLVEYPTVFQGTFEEGFLKLPSDVLIISMKEHQRYFPVKSSDGNLLPYFIGVRNGNGTALQTVVKGNEKVLRARLADAEFFYEEDQKNSIDFYLNKLERVVFQEKLGTVAEKVQRVRNLTQQIAEKLELPNEATKHAIRAAEIGKFDLMTNMVNEFTELQGIIGEIYALNFKEENEVAIALREQYMPTHANGELPATEIGAVLSVAEKIDTIVGIISVGLTPSGSQDPYALRRQAAGVLRILEDRKWKITLEELLKLAFDLYDELDLDKDQDYQDKIYDFFKLRAGFLLKELGIEQDVVQAVLNEEIGNFNYSIEKAKILSNKRQDASFKATEEALVRILNLADKAESNVVNPDLFETDSEKQLYEQYLKSKQPFEFHNDKQEGLKAFEQLELLADPIHQFFDNNMVMADNIEIRNNRLALVSVISVLIREFADLTMIEWKQSF</sequence>
<keyword evidence="6 10" id="KW-0067">ATP-binding</keyword>
<evidence type="ECO:0000259" key="11">
    <source>
        <dbReference type="Pfam" id="PF05746"/>
    </source>
</evidence>
<dbReference type="EMBL" id="JBHUDE010000164">
    <property type="protein sequence ID" value="MFD1609896.1"/>
    <property type="molecule type" value="Genomic_DNA"/>
</dbReference>
<comment type="subcellular location">
    <subcellularLocation>
        <location evidence="1 10">Cytoplasm</location>
    </subcellularLocation>
</comment>
<evidence type="ECO:0000256" key="9">
    <source>
        <dbReference type="ARBA" id="ARBA00047937"/>
    </source>
</evidence>
<dbReference type="PANTHER" id="PTHR30075">
    <property type="entry name" value="GLYCYL-TRNA SYNTHETASE"/>
    <property type="match status" value="1"/>
</dbReference>
<dbReference type="PRINTS" id="PR01045">
    <property type="entry name" value="TRNASYNTHGB"/>
</dbReference>
<keyword evidence="8 10" id="KW-0030">Aminoacyl-tRNA synthetase</keyword>
<evidence type="ECO:0000256" key="7">
    <source>
        <dbReference type="ARBA" id="ARBA00022917"/>
    </source>
</evidence>
<evidence type="ECO:0000313" key="13">
    <source>
        <dbReference type="Proteomes" id="UP001597221"/>
    </source>
</evidence>
<evidence type="ECO:0000256" key="10">
    <source>
        <dbReference type="HAMAP-Rule" id="MF_00255"/>
    </source>
</evidence>
<evidence type="ECO:0000256" key="5">
    <source>
        <dbReference type="ARBA" id="ARBA00022741"/>
    </source>
</evidence>
<comment type="caution">
    <text evidence="12">The sequence shown here is derived from an EMBL/GenBank/DDBJ whole genome shotgun (WGS) entry which is preliminary data.</text>
</comment>
<dbReference type="InterPro" id="IPR015944">
    <property type="entry name" value="Gly-tRNA-synth_bsu"/>
</dbReference>
<dbReference type="RefSeq" id="WP_251510079.1">
    <property type="nucleotide sequence ID" value="NZ_JAMBON010000001.1"/>
</dbReference>
<dbReference type="NCBIfam" id="TIGR00211">
    <property type="entry name" value="glyS"/>
    <property type="match status" value="1"/>
</dbReference>
<proteinExistence type="inferred from homology"/>
<dbReference type="Pfam" id="PF02092">
    <property type="entry name" value="tRNA_synt_2f"/>
    <property type="match status" value="1"/>
</dbReference>
<feature type="domain" description="DALR anticodon binding" evidence="11">
    <location>
        <begin position="582"/>
        <end position="683"/>
    </location>
</feature>
<evidence type="ECO:0000256" key="2">
    <source>
        <dbReference type="ARBA" id="ARBA00008226"/>
    </source>
</evidence>
<accession>A0ABW4HWE5</accession>
<dbReference type="Proteomes" id="UP001597221">
    <property type="component" value="Unassembled WGS sequence"/>
</dbReference>
<evidence type="ECO:0000256" key="1">
    <source>
        <dbReference type="ARBA" id="ARBA00004496"/>
    </source>
</evidence>
<dbReference type="InterPro" id="IPR006194">
    <property type="entry name" value="Gly-tRNA-synth_heterodimer"/>
</dbReference>
<dbReference type="HAMAP" id="MF_00255">
    <property type="entry name" value="Gly_tRNA_synth_beta"/>
    <property type="match status" value="1"/>
</dbReference>
<keyword evidence="13" id="KW-1185">Reference proteome</keyword>
<dbReference type="SUPFAM" id="SSF109604">
    <property type="entry name" value="HD-domain/PDEase-like"/>
    <property type="match status" value="1"/>
</dbReference>
<dbReference type="GO" id="GO:0004820">
    <property type="term" value="F:glycine-tRNA ligase activity"/>
    <property type="evidence" value="ECO:0007669"/>
    <property type="project" value="UniProtKB-EC"/>
</dbReference>
<keyword evidence="3 10" id="KW-0963">Cytoplasm</keyword>
<protein>
    <recommendedName>
        <fullName evidence="10">Glycine--tRNA ligase beta subunit</fullName>
        <ecNumber evidence="10">6.1.1.14</ecNumber>
    </recommendedName>
    <alternativeName>
        <fullName evidence="10">Glycyl-tRNA synthetase beta subunit</fullName>
        <shortName evidence="10">GlyRS</shortName>
    </alternativeName>
</protein>
<dbReference type="EC" id="6.1.1.14" evidence="10"/>
<evidence type="ECO:0000256" key="8">
    <source>
        <dbReference type="ARBA" id="ARBA00023146"/>
    </source>
</evidence>
<reference evidence="13" key="1">
    <citation type="journal article" date="2019" name="Int. J. Syst. Evol. Microbiol.">
        <title>The Global Catalogue of Microorganisms (GCM) 10K type strain sequencing project: providing services to taxonomists for standard genome sequencing and annotation.</title>
        <authorList>
            <consortium name="The Broad Institute Genomics Platform"/>
            <consortium name="The Broad Institute Genome Sequencing Center for Infectious Disease"/>
            <person name="Wu L."/>
            <person name="Ma J."/>
        </authorList>
    </citation>
    <scope>NUCLEOTIDE SEQUENCE [LARGE SCALE GENOMIC DNA]</scope>
    <source>
        <strain evidence="13">CGMCC 1.12376</strain>
    </source>
</reference>
<organism evidence="12 13">
    <name type="scientific">Oceanobacillus luteolus</name>
    <dbReference type="NCBI Taxonomy" id="1274358"/>
    <lineage>
        <taxon>Bacteria</taxon>
        <taxon>Bacillati</taxon>
        <taxon>Bacillota</taxon>
        <taxon>Bacilli</taxon>
        <taxon>Bacillales</taxon>
        <taxon>Bacillaceae</taxon>
        <taxon>Oceanobacillus</taxon>
    </lineage>
</organism>
<evidence type="ECO:0000256" key="3">
    <source>
        <dbReference type="ARBA" id="ARBA00022490"/>
    </source>
</evidence>
<evidence type="ECO:0000256" key="6">
    <source>
        <dbReference type="ARBA" id="ARBA00022840"/>
    </source>
</evidence>
<dbReference type="PANTHER" id="PTHR30075:SF2">
    <property type="entry name" value="GLYCINE--TRNA LIGASE, CHLOROPLASTIC_MITOCHONDRIAL 2"/>
    <property type="match status" value="1"/>
</dbReference>
<keyword evidence="7 10" id="KW-0648">Protein biosynthesis</keyword>